<keyword evidence="5 7" id="KW-0472">Membrane</keyword>
<dbReference type="InterPro" id="IPR013121">
    <property type="entry name" value="Fe_red_NAD-bd_6"/>
</dbReference>
<dbReference type="InterPro" id="IPR017927">
    <property type="entry name" value="FAD-bd_FR_type"/>
</dbReference>
<dbReference type="AlphaFoldDB" id="A0AAN9VY75"/>
<accession>A0AAN9VY75</accession>
<evidence type="ECO:0000313" key="10">
    <source>
        <dbReference type="Proteomes" id="UP001378592"/>
    </source>
</evidence>
<dbReference type="Proteomes" id="UP001378592">
    <property type="component" value="Unassembled WGS sequence"/>
</dbReference>
<feature type="transmembrane region" description="Helical" evidence="7">
    <location>
        <begin position="68"/>
        <end position="93"/>
    </location>
</feature>
<gene>
    <name evidence="9" type="ORF">R5R35_001928</name>
</gene>
<dbReference type="Gene3D" id="2.40.30.10">
    <property type="entry name" value="Translation factors"/>
    <property type="match status" value="1"/>
</dbReference>
<dbReference type="GO" id="GO:0016175">
    <property type="term" value="F:superoxide-generating NAD(P)H oxidase activity"/>
    <property type="evidence" value="ECO:0007669"/>
    <property type="project" value="TreeGrafter"/>
</dbReference>
<proteinExistence type="predicted"/>
<keyword evidence="2 7" id="KW-0812">Transmembrane</keyword>
<evidence type="ECO:0000259" key="8">
    <source>
        <dbReference type="PROSITE" id="PS51384"/>
    </source>
</evidence>
<dbReference type="InterPro" id="IPR013130">
    <property type="entry name" value="Fe3_Rdtase_TM_dom"/>
</dbReference>
<dbReference type="SUPFAM" id="SSF63380">
    <property type="entry name" value="Riboflavin synthase domain-like"/>
    <property type="match status" value="1"/>
</dbReference>
<dbReference type="GO" id="GO:0006952">
    <property type="term" value="P:defense response"/>
    <property type="evidence" value="ECO:0007669"/>
    <property type="project" value="TreeGrafter"/>
</dbReference>
<evidence type="ECO:0000313" key="9">
    <source>
        <dbReference type="EMBL" id="KAK7872588.1"/>
    </source>
</evidence>
<name>A0AAN9VY75_9ORTH</name>
<feature type="domain" description="FAD-binding FR-type" evidence="8">
    <location>
        <begin position="293"/>
        <end position="412"/>
    </location>
</feature>
<comment type="catalytic activity">
    <reaction evidence="6">
        <text>NADPH + 2 O2 = 2 superoxide + NADP(+) + H(+)</text>
        <dbReference type="Rhea" id="RHEA:63180"/>
        <dbReference type="ChEBI" id="CHEBI:15378"/>
        <dbReference type="ChEBI" id="CHEBI:15379"/>
        <dbReference type="ChEBI" id="CHEBI:18421"/>
        <dbReference type="ChEBI" id="CHEBI:57783"/>
        <dbReference type="ChEBI" id="CHEBI:58349"/>
    </reaction>
</comment>
<feature type="transmembrane region" description="Helical" evidence="7">
    <location>
        <begin position="417"/>
        <end position="439"/>
    </location>
</feature>
<evidence type="ECO:0000256" key="3">
    <source>
        <dbReference type="ARBA" id="ARBA00022989"/>
    </source>
</evidence>
<evidence type="ECO:0000256" key="7">
    <source>
        <dbReference type="SAM" id="Phobius"/>
    </source>
</evidence>
<keyword evidence="3 7" id="KW-1133">Transmembrane helix</keyword>
<feature type="transmembrane region" description="Helical" evidence="7">
    <location>
        <begin position="196"/>
        <end position="217"/>
    </location>
</feature>
<dbReference type="InterPro" id="IPR017938">
    <property type="entry name" value="Riboflavin_synthase-like_b-brl"/>
</dbReference>
<evidence type="ECO:0000256" key="1">
    <source>
        <dbReference type="ARBA" id="ARBA00004141"/>
    </source>
</evidence>
<comment type="subcellular location">
    <subcellularLocation>
        <location evidence="1">Membrane</location>
        <topology evidence="1">Multi-pass membrane protein</topology>
    </subcellularLocation>
</comment>
<dbReference type="InterPro" id="IPR039261">
    <property type="entry name" value="FNR_nucleotide-bd"/>
</dbReference>
<evidence type="ECO:0000256" key="4">
    <source>
        <dbReference type="ARBA" id="ARBA00023002"/>
    </source>
</evidence>
<protein>
    <recommendedName>
        <fullName evidence="8">FAD-binding FR-type domain-containing protein</fullName>
    </recommendedName>
</protein>
<dbReference type="InterPro" id="IPR050369">
    <property type="entry name" value="RBOH/FRE"/>
</dbReference>
<dbReference type="Pfam" id="PF08030">
    <property type="entry name" value="NAD_binding_6"/>
    <property type="match status" value="1"/>
</dbReference>
<dbReference type="PRINTS" id="PR00466">
    <property type="entry name" value="GP91PHOX"/>
</dbReference>
<dbReference type="CDD" id="cd06186">
    <property type="entry name" value="NOX_Duox_like_FAD_NADP"/>
    <property type="match status" value="1"/>
</dbReference>
<dbReference type="EMBL" id="JAZDUA010000022">
    <property type="protein sequence ID" value="KAK7872588.1"/>
    <property type="molecule type" value="Genomic_DNA"/>
</dbReference>
<dbReference type="PANTHER" id="PTHR11972:SF153">
    <property type="entry name" value="SUPEROXIDE-GENERATING NADPH OXIDASE HEAVY CHAIN SUBUNIT A"/>
    <property type="match status" value="1"/>
</dbReference>
<dbReference type="SUPFAM" id="SSF52343">
    <property type="entry name" value="Ferredoxin reductase-like, C-terminal NADP-linked domain"/>
    <property type="match status" value="1"/>
</dbReference>
<dbReference type="Pfam" id="PF08022">
    <property type="entry name" value="FAD_binding_8"/>
    <property type="match status" value="1"/>
</dbReference>
<evidence type="ECO:0000256" key="6">
    <source>
        <dbReference type="ARBA" id="ARBA00049908"/>
    </source>
</evidence>
<dbReference type="Gene3D" id="3.40.50.80">
    <property type="entry name" value="Nucleotide-binding domain of ferredoxin-NADP reductase (FNR) module"/>
    <property type="match status" value="1"/>
</dbReference>
<dbReference type="PANTHER" id="PTHR11972">
    <property type="entry name" value="NADPH OXIDASE"/>
    <property type="match status" value="1"/>
</dbReference>
<dbReference type="GO" id="GO:0043020">
    <property type="term" value="C:NADPH oxidase complex"/>
    <property type="evidence" value="ECO:0007669"/>
    <property type="project" value="TreeGrafter"/>
</dbReference>
<organism evidence="9 10">
    <name type="scientific">Gryllus longicercus</name>
    <dbReference type="NCBI Taxonomy" id="2509291"/>
    <lineage>
        <taxon>Eukaryota</taxon>
        <taxon>Metazoa</taxon>
        <taxon>Ecdysozoa</taxon>
        <taxon>Arthropoda</taxon>
        <taxon>Hexapoda</taxon>
        <taxon>Insecta</taxon>
        <taxon>Pterygota</taxon>
        <taxon>Neoptera</taxon>
        <taxon>Polyneoptera</taxon>
        <taxon>Orthoptera</taxon>
        <taxon>Ensifera</taxon>
        <taxon>Gryllidea</taxon>
        <taxon>Grylloidea</taxon>
        <taxon>Gryllidae</taxon>
        <taxon>Gryllinae</taxon>
        <taxon>Gryllus</taxon>
    </lineage>
</organism>
<evidence type="ECO:0000256" key="2">
    <source>
        <dbReference type="ARBA" id="ARBA00022692"/>
    </source>
</evidence>
<evidence type="ECO:0000256" key="5">
    <source>
        <dbReference type="ARBA" id="ARBA00023136"/>
    </source>
</evidence>
<keyword evidence="4" id="KW-0560">Oxidoreductase</keyword>
<comment type="caution">
    <text evidence="9">The sequence shown here is derived from an EMBL/GenBank/DDBJ whole genome shotgun (WGS) entry which is preliminary data.</text>
</comment>
<keyword evidence="10" id="KW-1185">Reference proteome</keyword>
<dbReference type="InterPro" id="IPR000778">
    <property type="entry name" value="Cyt_b245_heavy_chain"/>
</dbReference>
<dbReference type="InterPro" id="IPR013112">
    <property type="entry name" value="FAD-bd_8"/>
</dbReference>
<dbReference type="GO" id="GO:0042554">
    <property type="term" value="P:superoxide anion generation"/>
    <property type="evidence" value="ECO:0007669"/>
    <property type="project" value="TreeGrafter"/>
</dbReference>
<feature type="transmembrane region" description="Helical" evidence="7">
    <location>
        <begin position="162"/>
        <end position="184"/>
    </location>
</feature>
<reference evidence="9 10" key="1">
    <citation type="submission" date="2024-03" db="EMBL/GenBank/DDBJ databases">
        <title>The genome assembly and annotation of the cricket Gryllus longicercus Weissman &amp; Gray.</title>
        <authorList>
            <person name="Szrajer S."/>
            <person name="Gray D."/>
            <person name="Ylla G."/>
        </authorList>
    </citation>
    <scope>NUCLEOTIDE SEQUENCE [LARGE SCALE GENOMIC DNA]</scope>
    <source>
        <strain evidence="9">DAG 2021-001</strain>
        <tissue evidence="9">Whole body minus gut</tissue>
    </source>
</reference>
<dbReference type="PROSITE" id="PS51384">
    <property type="entry name" value="FAD_FR"/>
    <property type="match status" value="1"/>
</dbReference>
<feature type="transmembrane region" description="Helical" evidence="7">
    <location>
        <begin position="272"/>
        <end position="291"/>
    </location>
</feature>
<dbReference type="Pfam" id="PF01794">
    <property type="entry name" value="Ferric_reduct"/>
    <property type="match status" value="1"/>
</dbReference>
<sequence>MGGTMGRMQKVCRHICAGVRTSWPLIIWIGVNYGIFKTHYSKYKNAPEHYFLRAIIGRGLCISRATAAMLNLSCCILVLSMCRSLNLFLHYVLSLISRRALLFWIENAKTAHIICAGTVIVESVAHTIAHCINAVNFSIHYDKNHQSLNWAKYAEQPAWEMILTSVVGNTGLIMVCLLSMMSITSIKCIREKHYQLFWIVHHLYLPFLIVLLCHPLSGKLKEQKKNVNINCSGISNNISLQFRDLWNYQELLQNGTQCETEPVFVAMKSETWMWIVPPLFLIVFDRVFWILKRNSKKLSVMQVARLPGSVVHLVLQSPSKNFICRPGQYILLQCPMISSVEWHPFSVVSFCSSDHPSLSVLIRAKGDWTEELLSRVLVPFAQGTYASKLLNKTSCKPIIFLVDGPFRSPLEEVLNSSVAVCIAAGIGITPFIAILNYLLNSTLQNTPRRLHLLWLLQDAEQLLWCAKLLCDLHEKFWQANVPDKFFIQVHITRNYNAVKIQKAINDDCKLLVQRIWKGRPNWHEIFNELLDMYSGQTVNVYASGPKCLISEVGTWCNNMKEKGLSMRFFHEIF</sequence>